<dbReference type="OrthoDB" id="7065008at2"/>
<organism evidence="1 2">
    <name type="scientific">Pseudomonas indica</name>
    <dbReference type="NCBI Taxonomy" id="137658"/>
    <lineage>
        <taxon>Bacteria</taxon>
        <taxon>Pseudomonadati</taxon>
        <taxon>Pseudomonadota</taxon>
        <taxon>Gammaproteobacteria</taxon>
        <taxon>Pseudomonadales</taxon>
        <taxon>Pseudomonadaceae</taxon>
        <taxon>Pseudomonas</taxon>
    </lineage>
</organism>
<reference evidence="1 2" key="1">
    <citation type="submission" date="2016-10" db="EMBL/GenBank/DDBJ databases">
        <authorList>
            <person name="de Groot N.N."/>
        </authorList>
    </citation>
    <scope>NUCLEOTIDE SEQUENCE [LARGE SCALE GENOMIC DNA]</scope>
    <source>
        <strain evidence="1 2">JCM 21544</strain>
    </source>
</reference>
<accession>A0A1G9J6Z9</accession>
<gene>
    <name evidence="1" type="ORF">SAMN05216186_11868</name>
</gene>
<dbReference type="Proteomes" id="UP000198706">
    <property type="component" value="Unassembled WGS sequence"/>
</dbReference>
<dbReference type="STRING" id="137658.SAMN05216186_11868"/>
<evidence type="ECO:0000313" key="2">
    <source>
        <dbReference type="Proteomes" id="UP000198706"/>
    </source>
</evidence>
<dbReference type="RefSeq" id="WP_084335317.1">
    <property type="nucleotide sequence ID" value="NZ_CBKZNZ010000013.1"/>
</dbReference>
<name>A0A1G9J6Z9_9PSED</name>
<sequence length="104" mass="11749">MKDTTNHVLTWSDLLEGDGYLSPSQRDAFERAIGLVLRCLDDTLDIPVEPQYGAFHFGTFVDDLEPRFLHRPAQDELSGDAALTAYWVVRHIADGLLRGRGRLH</sequence>
<keyword evidence="2" id="KW-1185">Reference proteome</keyword>
<dbReference type="AlphaFoldDB" id="A0A1G9J6Z9"/>
<evidence type="ECO:0000313" key="1">
    <source>
        <dbReference type="EMBL" id="SDL32983.1"/>
    </source>
</evidence>
<dbReference type="EMBL" id="FNFD01000018">
    <property type="protein sequence ID" value="SDL32983.1"/>
    <property type="molecule type" value="Genomic_DNA"/>
</dbReference>
<protein>
    <submittedName>
        <fullName evidence="1">Uncharacterized protein</fullName>
    </submittedName>
</protein>
<proteinExistence type="predicted"/>